<sequence>MSFDETVFFRFIGYSKFINMYFDAELYNDKVKPWETVTYFINKTLPSLGWTSDEPEVVMDVGSGPGNISKNYILPAFPNLKKLIAMDATPSMIEVAKLRHPHSNIEYVVANLENRLVHSLFDQ</sequence>
<dbReference type="EMBL" id="BMAW01014758">
    <property type="protein sequence ID" value="GFT40328.1"/>
    <property type="molecule type" value="Genomic_DNA"/>
</dbReference>
<dbReference type="OrthoDB" id="6426949at2759"/>
<evidence type="ECO:0000313" key="2">
    <source>
        <dbReference type="EMBL" id="GFT40328.1"/>
    </source>
</evidence>
<feature type="domain" description="Methyltransferase type 11" evidence="1">
    <location>
        <begin position="60"/>
        <end position="114"/>
    </location>
</feature>
<dbReference type="Gene3D" id="3.40.50.150">
    <property type="entry name" value="Vaccinia Virus protein VP39"/>
    <property type="match status" value="1"/>
</dbReference>
<evidence type="ECO:0000259" key="1">
    <source>
        <dbReference type="Pfam" id="PF08241"/>
    </source>
</evidence>
<proteinExistence type="predicted"/>
<evidence type="ECO:0000313" key="3">
    <source>
        <dbReference type="Proteomes" id="UP000887013"/>
    </source>
</evidence>
<keyword evidence="3" id="KW-1185">Reference proteome</keyword>
<dbReference type="GO" id="GO:0008757">
    <property type="term" value="F:S-adenosylmethionine-dependent methyltransferase activity"/>
    <property type="evidence" value="ECO:0007669"/>
    <property type="project" value="InterPro"/>
</dbReference>
<accession>A0A8X6NX56</accession>
<dbReference type="InterPro" id="IPR029063">
    <property type="entry name" value="SAM-dependent_MTases_sf"/>
</dbReference>
<dbReference type="Pfam" id="PF08241">
    <property type="entry name" value="Methyltransf_11"/>
    <property type="match status" value="1"/>
</dbReference>
<comment type="caution">
    <text evidence="2">The sequence shown here is derived from an EMBL/GenBank/DDBJ whole genome shotgun (WGS) entry which is preliminary data.</text>
</comment>
<protein>
    <recommendedName>
        <fullName evidence="1">Methyltransferase type 11 domain-containing protein</fullName>
    </recommendedName>
</protein>
<dbReference type="InterPro" id="IPR013216">
    <property type="entry name" value="Methyltransf_11"/>
</dbReference>
<dbReference type="SUPFAM" id="SSF53335">
    <property type="entry name" value="S-adenosyl-L-methionine-dependent methyltransferases"/>
    <property type="match status" value="1"/>
</dbReference>
<organism evidence="2 3">
    <name type="scientific">Nephila pilipes</name>
    <name type="common">Giant wood spider</name>
    <name type="synonym">Nephila maculata</name>
    <dbReference type="NCBI Taxonomy" id="299642"/>
    <lineage>
        <taxon>Eukaryota</taxon>
        <taxon>Metazoa</taxon>
        <taxon>Ecdysozoa</taxon>
        <taxon>Arthropoda</taxon>
        <taxon>Chelicerata</taxon>
        <taxon>Arachnida</taxon>
        <taxon>Araneae</taxon>
        <taxon>Araneomorphae</taxon>
        <taxon>Entelegynae</taxon>
        <taxon>Araneoidea</taxon>
        <taxon>Nephilidae</taxon>
        <taxon>Nephila</taxon>
    </lineage>
</organism>
<dbReference type="Proteomes" id="UP000887013">
    <property type="component" value="Unassembled WGS sequence"/>
</dbReference>
<dbReference type="AlphaFoldDB" id="A0A8X6NX56"/>
<reference evidence="2" key="1">
    <citation type="submission" date="2020-08" db="EMBL/GenBank/DDBJ databases">
        <title>Multicomponent nature underlies the extraordinary mechanical properties of spider dragline silk.</title>
        <authorList>
            <person name="Kono N."/>
            <person name="Nakamura H."/>
            <person name="Mori M."/>
            <person name="Yoshida Y."/>
            <person name="Ohtoshi R."/>
            <person name="Malay A.D."/>
            <person name="Moran D.A.P."/>
            <person name="Tomita M."/>
            <person name="Numata K."/>
            <person name="Arakawa K."/>
        </authorList>
    </citation>
    <scope>NUCLEOTIDE SEQUENCE</scope>
</reference>
<name>A0A8X6NX56_NEPPI</name>
<gene>
    <name evidence="2" type="ORF">NPIL_139051</name>
</gene>